<dbReference type="Proteomes" id="UP000183995">
    <property type="component" value="Unassembled WGS sequence"/>
</dbReference>
<accession>A0A1M5WYM2</accession>
<dbReference type="RefSeq" id="WP_073077258.1">
    <property type="nucleotide sequence ID" value="NZ_FQXV01000004.1"/>
</dbReference>
<dbReference type="AlphaFoldDB" id="A0A1M5WYM2"/>
<sequence length="262" mass="30442">MPNRKICYIYSNSKENLVVNHGIEFRDFINSLETPVKNLLLIKHDFFGGCYHGPSGFKFVKEHQLWELSADNIYNYGDFCWFDFNDEYALDLLSPREIAELLYFGHKGRPLESYVNTTLKNRFAYWTHDDGWYNKVYLSDPDDFLPVLSHAVGSVVSGEDDRADLLPKETARTLLSLSHDGLLIDYEHITVTKSGTELPFYIIGKVTDYDDLLNNLQKYKEKALKKGIVRFNRKFFSPPVKKQGLKARKPFAFLGRGRKKYN</sequence>
<proteinExistence type="predicted"/>
<dbReference type="EMBL" id="FQXV01000004">
    <property type="protein sequence ID" value="SHH92657.1"/>
    <property type="molecule type" value="Genomic_DNA"/>
</dbReference>
<evidence type="ECO:0000313" key="2">
    <source>
        <dbReference type="Proteomes" id="UP000183995"/>
    </source>
</evidence>
<keyword evidence="2" id="KW-1185">Reference proteome</keyword>
<name>A0A1M5WYM2_9FIRM</name>
<protein>
    <submittedName>
        <fullName evidence="1">Uncharacterized protein</fullName>
    </submittedName>
</protein>
<reference evidence="1 2" key="1">
    <citation type="submission" date="2016-11" db="EMBL/GenBank/DDBJ databases">
        <authorList>
            <person name="Jaros S."/>
            <person name="Januszkiewicz K."/>
            <person name="Wedrychowicz H."/>
        </authorList>
    </citation>
    <scope>NUCLEOTIDE SEQUENCE [LARGE SCALE GENOMIC DNA]</scope>
    <source>
        <strain evidence="1 2">DSM 10068</strain>
    </source>
</reference>
<gene>
    <name evidence="1" type="ORF">SAMN02745823_01470</name>
</gene>
<evidence type="ECO:0000313" key="1">
    <source>
        <dbReference type="EMBL" id="SHH92657.1"/>
    </source>
</evidence>
<dbReference type="STRING" id="1123282.SAMN02745823_01470"/>
<organism evidence="1 2">
    <name type="scientific">Sporobacter termitidis DSM 10068</name>
    <dbReference type="NCBI Taxonomy" id="1123282"/>
    <lineage>
        <taxon>Bacteria</taxon>
        <taxon>Bacillati</taxon>
        <taxon>Bacillota</taxon>
        <taxon>Clostridia</taxon>
        <taxon>Eubacteriales</taxon>
        <taxon>Oscillospiraceae</taxon>
        <taxon>Sporobacter</taxon>
    </lineage>
</organism>
<dbReference type="OrthoDB" id="8704087at2"/>